<dbReference type="EC" id="2.5.1.145" evidence="7"/>
<dbReference type="NCBIfam" id="TIGR00544">
    <property type="entry name" value="lgt"/>
    <property type="match status" value="1"/>
</dbReference>
<keyword evidence="5 7" id="KW-1133">Transmembrane helix</keyword>
<evidence type="ECO:0000256" key="1">
    <source>
        <dbReference type="ARBA" id="ARBA00007150"/>
    </source>
</evidence>
<feature type="transmembrane region" description="Helical" evidence="7">
    <location>
        <begin position="126"/>
        <end position="147"/>
    </location>
</feature>
<evidence type="ECO:0000256" key="6">
    <source>
        <dbReference type="ARBA" id="ARBA00023136"/>
    </source>
</evidence>
<dbReference type="Proteomes" id="UP000224317">
    <property type="component" value="Unassembled WGS sequence"/>
</dbReference>
<comment type="subcellular location">
    <subcellularLocation>
        <location evidence="7">Cell membrane</location>
        <topology evidence="7">Multi-pass membrane protein</topology>
    </subcellularLocation>
</comment>
<dbReference type="EMBL" id="PDYF01000013">
    <property type="protein sequence ID" value="PHU34758.1"/>
    <property type="molecule type" value="Genomic_DNA"/>
</dbReference>
<feature type="transmembrane region" description="Helical" evidence="7">
    <location>
        <begin position="59"/>
        <end position="82"/>
    </location>
</feature>
<dbReference type="PANTHER" id="PTHR30589:SF0">
    <property type="entry name" value="PHOSPHATIDYLGLYCEROL--PROLIPOPROTEIN DIACYLGLYCERYL TRANSFERASE"/>
    <property type="match status" value="1"/>
</dbReference>
<keyword evidence="4 7" id="KW-0812">Transmembrane</keyword>
<dbReference type="InterPro" id="IPR001640">
    <property type="entry name" value="Lgt"/>
</dbReference>
<keyword evidence="10" id="KW-1185">Reference proteome</keyword>
<dbReference type="RefSeq" id="WP_090150244.1">
    <property type="nucleotide sequence ID" value="NZ_PDYF01000013.1"/>
</dbReference>
<comment type="function">
    <text evidence="7">Catalyzes the transfer of the diacylglyceryl group from phosphatidylglycerol to the sulfhydryl group of the N-terminal cysteine of a prolipoprotein, the first step in the formation of mature lipoproteins.</text>
</comment>
<dbReference type="HAMAP" id="MF_01147">
    <property type="entry name" value="Lgt"/>
    <property type="match status" value="1"/>
</dbReference>
<feature type="transmembrane region" description="Helical" evidence="7">
    <location>
        <begin position="225"/>
        <end position="243"/>
    </location>
</feature>
<comment type="caution">
    <text evidence="9">The sequence shown here is derived from an EMBL/GenBank/DDBJ whole genome shotgun (WGS) entry which is preliminary data.</text>
</comment>
<feature type="transmembrane region" description="Helical" evidence="7">
    <location>
        <begin position="263"/>
        <end position="280"/>
    </location>
</feature>
<comment type="pathway">
    <text evidence="7">Protein modification; lipoprotein biosynthesis (diacylglyceryl transfer).</text>
</comment>
<feature type="transmembrane region" description="Helical" evidence="7">
    <location>
        <begin position="102"/>
        <end position="119"/>
    </location>
</feature>
<sequence>MDTSIIFPHLHITLNNVEKGFHIGSFFIAFYGVIIAIGMLVGVSFILKEAKRVGFDEDGFLDICIITIIVGVIGARLYYVIFAWDYYKANPLSAFNIRQGGLAIYGGILAGIASVMVLCKLKKLKFLAVADVAIFGVIIGQICGRWGNFFNREAFGAYTDGPFAMLLPLNAIRSLDDTTAEMMEHITSINGVDFISVHPTFLYESLWNLGLLIFLLFLRKKKKFDGQIFILYLIIYGAGRFWIEGLRTDQLKLWATGLPVSQLLAGLLVVLGTALYVYFIKSGAEVSTVNHEGAKTEKIDQETEKEQEN</sequence>
<dbReference type="PANTHER" id="PTHR30589">
    <property type="entry name" value="PROLIPOPROTEIN DIACYLGLYCERYL TRANSFERASE"/>
    <property type="match status" value="1"/>
</dbReference>
<evidence type="ECO:0000256" key="4">
    <source>
        <dbReference type="ARBA" id="ARBA00022692"/>
    </source>
</evidence>
<dbReference type="Pfam" id="PF01790">
    <property type="entry name" value="LGT"/>
    <property type="match status" value="1"/>
</dbReference>
<feature type="binding site" evidence="7">
    <location>
        <position position="145"/>
    </location>
    <ligand>
        <name>a 1,2-diacyl-sn-glycero-3-phospho-(1'-sn-glycerol)</name>
        <dbReference type="ChEBI" id="CHEBI:64716"/>
    </ligand>
</feature>
<evidence type="ECO:0000256" key="2">
    <source>
        <dbReference type="ARBA" id="ARBA00022475"/>
    </source>
</evidence>
<evidence type="ECO:0000313" key="10">
    <source>
        <dbReference type="Proteomes" id="UP000224317"/>
    </source>
</evidence>
<dbReference type="PROSITE" id="PS01311">
    <property type="entry name" value="LGT"/>
    <property type="match status" value="1"/>
</dbReference>
<dbReference type="GO" id="GO:0008961">
    <property type="term" value="F:phosphatidylglycerol-prolipoprotein diacylglyceryl transferase activity"/>
    <property type="evidence" value="ECO:0007669"/>
    <property type="project" value="UniProtKB-UniRule"/>
</dbReference>
<dbReference type="EMBL" id="PDYH01000033">
    <property type="protein sequence ID" value="PHU39836.1"/>
    <property type="molecule type" value="Genomic_DNA"/>
</dbReference>
<reference evidence="9" key="1">
    <citation type="submission" date="2017-10" db="EMBL/GenBank/DDBJ databases">
        <title>Resolving the taxonomy of Roseburia spp., Eubacterium rectale and Agathobacter spp. through phylogenomic analysis.</title>
        <authorList>
            <person name="Sheridan P.O."/>
            <person name="Walker A.W."/>
            <person name="Duncan S.H."/>
            <person name="Scott K.P."/>
            <person name="Toole P.W.O."/>
            <person name="Luis P."/>
            <person name="Flint H.J."/>
        </authorList>
    </citation>
    <scope>NUCLEOTIDE SEQUENCE [LARGE SCALE GENOMIC DNA]</scope>
    <source>
        <strain evidence="9">JK10</strain>
        <strain evidence="8">JK626</strain>
    </source>
</reference>
<keyword evidence="3 7" id="KW-0808">Transferase</keyword>
<accession>A0A2G3E962</accession>
<organism evidence="9 10">
    <name type="scientific">Pseudobutyrivibrio ruminis</name>
    <dbReference type="NCBI Taxonomy" id="46206"/>
    <lineage>
        <taxon>Bacteria</taxon>
        <taxon>Bacillati</taxon>
        <taxon>Bacillota</taxon>
        <taxon>Clostridia</taxon>
        <taxon>Lachnospirales</taxon>
        <taxon>Lachnospiraceae</taxon>
        <taxon>Pseudobutyrivibrio</taxon>
    </lineage>
</organism>
<reference evidence="9" key="2">
    <citation type="submission" date="2017-10" db="EMBL/GenBank/DDBJ databases">
        <authorList>
            <person name="Banno H."/>
            <person name="Chua N.-H."/>
        </authorList>
    </citation>
    <scope>NUCLEOTIDE SEQUENCE [LARGE SCALE GENOMIC DNA]</scope>
    <source>
        <strain evidence="9">JK10</strain>
        <strain evidence="8">JK626</strain>
    </source>
</reference>
<dbReference type="STRING" id="46206.SAMN02910377_01456"/>
<protein>
    <recommendedName>
        <fullName evidence="7">Phosphatidylglycerol--prolipoprotein diacylglyceryl transferase</fullName>
        <ecNumber evidence="7">2.5.1.145</ecNumber>
    </recommendedName>
</protein>
<feature type="transmembrane region" description="Helical" evidence="7">
    <location>
        <begin position="201"/>
        <end position="218"/>
    </location>
</feature>
<evidence type="ECO:0000313" key="9">
    <source>
        <dbReference type="EMBL" id="PHU39836.1"/>
    </source>
</evidence>
<dbReference type="GO" id="GO:0042158">
    <property type="term" value="P:lipoprotein biosynthetic process"/>
    <property type="evidence" value="ECO:0007669"/>
    <property type="project" value="UniProtKB-UniRule"/>
</dbReference>
<feature type="transmembrane region" description="Helical" evidence="7">
    <location>
        <begin position="20"/>
        <end position="47"/>
    </location>
</feature>
<evidence type="ECO:0000256" key="3">
    <source>
        <dbReference type="ARBA" id="ARBA00022679"/>
    </source>
</evidence>
<gene>
    <name evidence="7 9" type="primary">lgt</name>
    <name evidence="9" type="ORF">CSX00_07945</name>
    <name evidence="8" type="ORF">CSX01_08675</name>
</gene>
<evidence type="ECO:0000313" key="8">
    <source>
        <dbReference type="EMBL" id="PHU34758.1"/>
    </source>
</evidence>
<comment type="catalytic activity">
    <reaction evidence="7">
        <text>L-cysteinyl-[prolipoprotein] + a 1,2-diacyl-sn-glycero-3-phospho-(1'-sn-glycerol) = an S-1,2-diacyl-sn-glyceryl-L-cysteinyl-[prolipoprotein] + sn-glycerol 1-phosphate + H(+)</text>
        <dbReference type="Rhea" id="RHEA:56712"/>
        <dbReference type="Rhea" id="RHEA-COMP:14679"/>
        <dbReference type="Rhea" id="RHEA-COMP:14680"/>
        <dbReference type="ChEBI" id="CHEBI:15378"/>
        <dbReference type="ChEBI" id="CHEBI:29950"/>
        <dbReference type="ChEBI" id="CHEBI:57685"/>
        <dbReference type="ChEBI" id="CHEBI:64716"/>
        <dbReference type="ChEBI" id="CHEBI:140658"/>
        <dbReference type="EC" id="2.5.1.145"/>
    </reaction>
</comment>
<keyword evidence="2 7" id="KW-1003">Cell membrane</keyword>
<dbReference type="GO" id="GO:0005886">
    <property type="term" value="C:plasma membrane"/>
    <property type="evidence" value="ECO:0007669"/>
    <property type="project" value="UniProtKB-SubCell"/>
</dbReference>
<keyword evidence="6 7" id="KW-0472">Membrane</keyword>
<comment type="similarity">
    <text evidence="1 7">Belongs to the Lgt family.</text>
</comment>
<keyword evidence="9" id="KW-0449">Lipoprotein</keyword>
<evidence type="ECO:0000256" key="7">
    <source>
        <dbReference type="HAMAP-Rule" id="MF_01147"/>
    </source>
</evidence>
<proteinExistence type="inferred from homology"/>
<name>A0A2G3E962_9FIRM</name>
<dbReference type="AlphaFoldDB" id="A0A2G3E962"/>
<dbReference type="Proteomes" id="UP000225889">
    <property type="component" value="Unassembled WGS sequence"/>
</dbReference>
<evidence type="ECO:0000256" key="5">
    <source>
        <dbReference type="ARBA" id="ARBA00022989"/>
    </source>
</evidence>
<dbReference type="UniPathway" id="UPA00664"/>